<accession>A0A101FXN1</accession>
<dbReference type="Pfam" id="PF00072">
    <property type="entry name" value="Response_reg"/>
    <property type="match status" value="1"/>
</dbReference>
<dbReference type="GO" id="GO:0032993">
    <property type="term" value="C:protein-DNA complex"/>
    <property type="evidence" value="ECO:0007669"/>
    <property type="project" value="TreeGrafter"/>
</dbReference>
<comment type="caution">
    <text evidence="10">The sequence shown here is derived from an EMBL/GenBank/DDBJ whole genome shotgun (WGS) entry which is preliminary data.</text>
</comment>
<dbReference type="SUPFAM" id="SSF46894">
    <property type="entry name" value="C-terminal effector domain of the bipartite response regulators"/>
    <property type="match status" value="1"/>
</dbReference>
<dbReference type="GO" id="GO:0005829">
    <property type="term" value="C:cytosol"/>
    <property type="evidence" value="ECO:0007669"/>
    <property type="project" value="TreeGrafter"/>
</dbReference>
<dbReference type="AlphaFoldDB" id="A0A101FXN1"/>
<evidence type="ECO:0000256" key="2">
    <source>
        <dbReference type="ARBA" id="ARBA00023012"/>
    </source>
</evidence>
<evidence type="ECO:0000259" key="8">
    <source>
        <dbReference type="PROSITE" id="PS50110"/>
    </source>
</evidence>
<protein>
    <submittedName>
        <fullName evidence="10">Putative response regulator</fullName>
    </submittedName>
</protein>
<dbReference type="GO" id="GO:0000976">
    <property type="term" value="F:transcription cis-regulatory region binding"/>
    <property type="evidence" value="ECO:0007669"/>
    <property type="project" value="TreeGrafter"/>
</dbReference>
<reference evidence="10 11" key="1">
    <citation type="journal article" date="2015" name="MBio">
        <title>Genome-Resolved Metagenomic Analysis Reveals Roles for Candidate Phyla and Other Microbial Community Members in Biogeochemical Transformations in Oil Reservoirs.</title>
        <authorList>
            <person name="Hu P."/>
            <person name="Tom L."/>
            <person name="Singh A."/>
            <person name="Thomas B.C."/>
            <person name="Baker B.J."/>
            <person name="Piceno Y.M."/>
            <person name="Andersen G.L."/>
            <person name="Banfield J.F."/>
        </authorList>
    </citation>
    <scope>NUCLEOTIDE SEQUENCE [LARGE SCALE GENOMIC DNA]</scope>
    <source>
        <strain evidence="10">46_16</strain>
    </source>
</reference>
<dbReference type="Pfam" id="PF00486">
    <property type="entry name" value="Trans_reg_C"/>
    <property type="match status" value="1"/>
</dbReference>
<evidence type="ECO:0000256" key="4">
    <source>
        <dbReference type="ARBA" id="ARBA00023125"/>
    </source>
</evidence>
<dbReference type="InterPro" id="IPR001789">
    <property type="entry name" value="Sig_transdc_resp-reg_receiver"/>
</dbReference>
<dbReference type="CDD" id="cd00383">
    <property type="entry name" value="trans_reg_C"/>
    <property type="match status" value="1"/>
</dbReference>
<dbReference type="GO" id="GO:0000156">
    <property type="term" value="F:phosphorelay response regulator activity"/>
    <property type="evidence" value="ECO:0007669"/>
    <property type="project" value="TreeGrafter"/>
</dbReference>
<evidence type="ECO:0000313" key="10">
    <source>
        <dbReference type="EMBL" id="KUK46374.1"/>
    </source>
</evidence>
<keyword evidence="4 7" id="KW-0238">DNA-binding</keyword>
<dbReference type="PROSITE" id="PS50110">
    <property type="entry name" value="RESPONSE_REGULATORY"/>
    <property type="match status" value="1"/>
</dbReference>
<keyword evidence="1 6" id="KW-0597">Phosphoprotein</keyword>
<evidence type="ECO:0000256" key="6">
    <source>
        <dbReference type="PROSITE-ProRule" id="PRU00169"/>
    </source>
</evidence>
<sequence length="222" mass="25024">MAQEITITALMVEGRRGNHSSFAEELGEKGYLVAKAANGSAGLKLLDSVDPDIVIIDAASLRTSGVRICQSFRKSDNDLPIILIVDEDTSLPEIVDANLVLRLPFTTQKLVNRTQVFQQTADKFIMQVGPIELNTKTQLVSCNDRQTKLTPRLVEILRMLMRNEGKLVKRDLLFSKVWQTDYTGDTRTLDVHISWLRKAIEEDPHHPRLIQTVRGEGYILEV</sequence>
<dbReference type="InterPro" id="IPR016032">
    <property type="entry name" value="Sig_transdc_resp-reg_C-effctor"/>
</dbReference>
<dbReference type="InterPro" id="IPR011006">
    <property type="entry name" value="CheY-like_superfamily"/>
</dbReference>
<proteinExistence type="predicted"/>
<evidence type="ECO:0000256" key="3">
    <source>
        <dbReference type="ARBA" id="ARBA00023015"/>
    </source>
</evidence>
<dbReference type="InterPro" id="IPR036388">
    <property type="entry name" value="WH-like_DNA-bd_sf"/>
</dbReference>
<feature type="domain" description="OmpR/PhoB-type" evidence="9">
    <location>
        <begin position="123"/>
        <end position="222"/>
    </location>
</feature>
<evidence type="ECO:0000313" key="11">
    <source>
        <dbReference type="Proteomes" id="UP000064249"/>
    </source>
</evidence>
<evidence type="ECO:0000256" key="1">
    <source>
        <dbReference type="ARBA" id="ARBA00022553"/>
    </source>
</evidence>
<name>A0A101FXN1_9CHLR</name>
<keyword evidence="2" id="KW-0902">Two-component regulatory system</keyword>
<dbReference type="Proteomes" id="UP000064249">
    <property type="component" value="Unassembled WGS sequence"/>
</dbReference>
<dbReference type="Gene3D" id="1.10.10.10">
    <property type="entry name" value="Winged helix-like DNA-binding domain superfamily/Winged helix DNA-binding domain"/>
    <property type="match status" value="1"/>
</dbReference>
<dbReference type="InterPro" id="IPR039420">
    <property type="entry name" value="WalR-like"/>
</dbReference>
<dbReference type="PROSITE" id="PS51755">
    <property type="entry name" value="OMPR_PHOB"/>
    <property type="match status" value="1"/>
</dbReference>
<dbReference type="PANTHER" id="PTHR48111:SF1">
    <property type="entry name" value="TWO-COMPONENT RESPONSE REGULATOR ORR33"/>
    <property type="match status" value="1"/>
</dbReference>
<evidence type="ECO:0000256" key="5">
    <source>
        <dbReference type="ARBA" id="ARBA00023163"/>
    </source>
</evidence>
<dbReference type="InterPro" id="IPR001867">
    <property type="entry name" value="OmpR/PhoB-type_DNA-bd"/>
</dbReference>
<dbReference type="EMBL" id="LGFU01000034">
    <property type="protein sequence ID" value="KUK46374.1"/>
    <property type="molecule type" value="Genomic_DNA"/>
</dbReference>
<keyword evidence="3" id="KW-0805">Transcription regulation</keyword>
<evidence type="ECO:0000259" key="9">
    <source>
        <dbReference type="PROSITE" id="PS51755"/>
    </source>
</evidence>
<dbReference type="PANTHER" id="PTHR48111">
    <property type="entry name" value="REGULATOR OF RPOS"/>
    <property type="match status" value="1"/>
</dbReference>
<keyword evidence="5" id="KW-0804">Transcription</keyword>
<gene>
    <name evidence="10" type="ORF">XD73_0757</name>
</gene>
<evidence type="ECO:0000256" key="7">
    <source>
        <dbReference type="PROSITE-ProRule" id="PRU01091"/>
    </source>
</evidence>
<dbReference type="SUPFAM" id="SSF52172">
    <property type="entry name" value="CheY-like"/>
    <property type="match status" value="1"/>
</dbReference>
<feature type="domain" description="Response regulatory" evidence="8">
    <location>
        <begin position="8"/>
        <end position="118"/>
    </location>
</feature>
<dbReference type="GO" id="GO:0006355">
    <property type="term" value="P:regulation of DNA-templated transcription"/>
    <property type="evidence" value="ECO:0007669"/>
    <property type="project" value="InterPro"/>
</dbReference>
<dbReference type="SMART" id="SM00862">
    <property type="entry name" value="Trans_reg_C"/>
    <property type="match status" value="1"/>
</dbReference>
<organism evidence="10 11">
    <name type="scientific">Anaerolinea thermophila</name>
    <dbReference type="NCBI Taxonomy" id="167964"/>
    <lineage>
        <taxon>Bacteria</taxon>
        <taxon>Bacillati</taxon>
        <taxon>Chloroflexota</taxon>
        <taxon>Anaerolineae</taxon>
        <taxon>Anaerolineales</taxon>
        <taxon>Anaerolineaceae</taxon>
        <taxon>Anaerolinea</taxon>
    </lineage>
</organism>
<feature type="modified residue" description="4-aspartylphosphate" evidence="6">
    <location>
        <position position="57"/>
    </location>
</feature>
<dbReference type="Gene3D" id="3.40.50.2300">
    <property type="match status" value="1"/>
</dbReference>
<feature type="DNA-binding region" description="OmpR/PhoB-type" evidence="7">
    <location>
        <begin position="123"/>
        <end position="222"/>
    </location>
</feature>